<keyword evidence="4" id="KW-1185">Reference proteome</keyword>
<keyword evidence="1" id="KW-0732">Signal</keyword>
<dbReference type="SMART" id="SM00758">
    <property type="entry name" value="PA14"/>
    <property type="match status" value="1"/>
</dbReference>
<dbReference type="EMBL" id="JAGQDG010000007">
    <property type="protein sequence ID" value="MBQ0937049.1"/>
    <property type="molecule type" value="Genomic_DNA"/>
</dbReference>
<evidence type="ECO:0000256" key="1">
    <source>
        <dbReference type="SAM" id="SignalP"/>
    </source>
</evidence>
<dbReference type="InterPro" id="IPR058515">
    <property type="entry name" value="DUF8202"/>
</dbReference>
<gene>
    <name evidence="3" type="ORF">KAK11_17105</name>
</gene>
<dbReference type="SUPFAM" id="SSF56988">
    <property type="entry name" value="Anthrax protective antigen"/>
    <property type="match status" value="1"/>
</dbReference>
<dbReference type="InterPro" id="IPR011658">
    <property type="entry name" value="PA14_dom"/>
</dbReference>
<evidence type="ECO:0000313" key="4">
    <source>
        <dbReference type="Proteomes" id="UP000672097"/>
    </source>
</evidence>
<feature type="chain" id="PRO_5045167470" description="PA14 domain-containing protein" evidence="1">
    <location>
        <begin position="32"/>
        <end position="2574"/>
    </location>
</feature>
<dbReference type="RefSeq" id="WP_210810486.1">
    <property type="nucleotide sequence ID" value="NZ_JAGQDG010000007.1"/>
</dbReference>
<dbReference type="PROSITE" id="PS51820">
    <property type="entry name" value="PA14"/>
    <property type="match status" value="1"/>
</dbReference>
<dbReference type="InterPro" id="IPR037524">
    <property type="entry name" value="PA14/GLEYA"/>
</dbReference>
<feature type="signal peptide" evidence="1">
    <location>
        <begin position="1"/>
        <end position="31"/>
    </location>
</feature>
<dbReference type="Gene3D" id="3.90.182.10">
    <property type="entry name" value="Toxin - Anthrax Protective Antigen,domain 1"/>
    <property type="match status" value="1"/>
</dbReference>
<dbReference type="Pfam" id="PF20419">
    <property type="entry name" value="DUF6701"/>
    <property type="match status" value="2"/>
</dbReference>
<dbReference type="Pfam" id="PF07691">
    <property type="entry name" value="PA14"/>
    <property type="match status" value="1"/>
</dbReference>
<reference evidence="3 4" key="1">
    <citation type="submission" date="2021-04" db="EMBL/GenBank/DDBJ databases">
        <title>The genome sequence of type strain Ideonella paludis KCTC 32238.</title>
        <authorList>
            <person name="Liu Y."/>
        </authorList>
    </citation>
    <scope>NUCLEOTIDE SEQUENCE [LARGE SCALE GENOMIC DNA]</scope>
    <source>
        <strain evidence="3 4">KCTC 32238</strain>
    </source>
</reference>
<dbReference type="Pfam" id="PF26628">
    <property type="entry name" value="DUF8202"/>
    <property type="match status" value="1"/>
</dbReference>
<evidence type="ECO:0000259" key="2">
    <source>
        <dbReference type="PROSITE" id="PS51820"/>
    </source>
</evidence>
<comment type="caution">
    <text evidence="3">The sequence shown here is derived from an EMBL/GenBank/DDBJ whole genome shotgun (WGS) entry which is preliminary data.</text>
</comment>
<feature type="domain" description="PA14" evidence="2">
    <location>
        <begin position="1242"/>
        <end position="1382"/>
    </location>
</feature>
<proteinExistence type="predicted"/>
<evidence type="ECO:0000313" key="3">
    <source>
        <dbReference type="EMBL" id="MBQ0937049.1"/>
    </source>
</evidence>
<protein>
    <recommendedName>
        <fullName evidence="2">PA14 domain-containing protein</fullName>
    </recommendedName>
</protein>
<sequence length="2574" mass="260442">MSRMIDLGRHRFWRWLGLWLALCVLAPAAQAAAYVFPGNLPSTCTGSGPSYTCTGLTLLTGDTVTINSPTPATITVNGALNATGASINSAGNTADLTLNVTGAVTLTTSSIKGNVNSVGATLNTGSSITGNLAAGAATITLAASTTVSGNVSCTGTCYLGMQGNDITIGGTTTVGHLYNWGAYRARFGGTITAHDAYIYLGYDAVVNGDVKLLATYANYGYYVYLQDRAVVNGSVSNAQSGGIYLYSSSRVTGDVSIVGAMTGGVYMYTSATVQGNVTCSACQLDLQGNNTDIGGTTNVAQIGNTGNYSSYAGAKFGSLLVAPSGNTVIASNGQILLGNTTTVKGGMSATQAITIGSGLTITGNVSSGAAVSVGASSLVTGSMTATGSVTFANSVTVTGNLTTSSSLTAGVSTAVQGNVNASGSVSLGNSSAVTGSITAGSGVSLGTGSTVGQFLNGGNGTVTLTANNSIAGNVSCTGTCYLSMQGNDISIGGTTTVGHLYNWGSYRARFGGSITAHYAYIYIGYDAIVNGDVKLLATYANYGYYVYLQDRTVVNGTVSNTQTGGIYLYASTQVGGDVAITNTAAGGTGVSSNNIYMYVGAKVLGNVACSNCQLDIQGNNIDIGGTTSVGLIGNPQNYTSYSGAKFASLLSAPSGNTVNASNGQIFLGNTTTVKGGMYASQAITVANSLSVTGSVTAGGAISLGSSALVSGSLVSSGSITTTTSTTVQGSITAAGSVSLGNSAAITGSITAGSGVSLGTASTVGQFLSGGSGTVTLTANNSIAGNVSCTGTCYLSMQGNDISIGGTTTVGYLYNWGYYRARFGGTITASYAYIYIGYNAVVNGDVNLLATYANYGYYIYIQDGSVINGSVSNSQSGGTYLYSSSQVTGNVSTVGALAGNIYMYANAKIDGNVSCTHCQLDLQGNNTEVGGTTSVALIGNTGNYSSYTGAKFGSLLVAPSGNTVNATNGQILLGSNTTVKGGMYASQAITVINSLNVTGSVTAGGAISLGSSALVSGSLVSSSSITTTTSTTVQGSITAAGAVSLGNSAAITGSITAGSGVSLGTASTVGQFLSGGNGTVTLTANNSIAGNVSCTGTCYLNMQANDISIGGTTTVGYLYNWGYYRARFGGTITASYAYIYIGYNAVVNGDVNLLATYANYGYYIYIQDGSVVNGTVSNAQSGGVYHYANSTSQCTRTLTSGPITLYTGARPGGVCCGSAAFGSSCSSSCVSNSSGLTMPVGCQPPYGLNGSYYNTTDLTGAVALSRRDGPVDFDWGAGSPGTGVNADYFSVRWTGNVLVPYTGWYTFQTQSDDGVRLWVNGQQLINNWTLHGPTDDTSTTIYLKAGTRYPIEMNMYEWGGGAVARLRWKRPLDSAFAAIPYGNGTQGLYPDTVPVVPDAGVFSGAVWWSRANSFSGSDSAAMSTWANEADSSRNLTGSTTKPVYRNTNALNINFNPVVEFTSISGTVAGAQFFSAPSFLGTSTWQQAHYVMVGYVTSTPQNNWVYFEDAVDPGVGFDGRLSFHMGWTPGIVYWDAGASGNGNRTNYTDSTLVNNPSVWMFNMDAVATTPNGGKLGIRRDGVIKANSGSPNAFTGNNSNFRVGWPGMDSTLRGVLAEGMLFLGSSMSNAQAAQLETYLGLKYGSTLGGNGATTSSYQDSAATTTWAAASGFHHNIAGIGRDDKLLLDQRISRSVNTGQQITATSKATMPDGSSTVSAQDGAQLADRSFVIWGDNGLTSTSTVNIAAGGLAGRSRSMRLWRLQQTGTAAAQWTVCIPDAMLPSSFLTGNLADLQLNASTASDLSASPVSVVMSAGNCPGSGVGVTTSVPGRVATLSAAQLASLGSVSYFSVTRRLLDHLEITASSGNGVTCAPTTYTIKACADATCTSLYTGGVSGTLTLTGSGLTVNFPAGAGFTIPNGSSQVTVTAQVTTPGTATVGATGLSITPGNSQSVFCGLGASAAAANSCAMTVADAGFLLNVPHSRAGYSQTVTLSAVKKSDNSLACAPAFTGTQTVNVGCNYLNPTTGTKPLLVAGSAATNTSTNPSGTCNGSTGTRSLLFDSNGQTTLTVQYDDVGQLRLNASASGSGSSAGLSLSGSSSFVIAPFKTMSITGTPVASVAAGSPFAYTVTALNAAGQPTPNFGKETPPEGFVTNWVRNQPTGASAVDGVFSTGTAGSVSNGAVSYSAASWSEVGRLSVTARLASGNYLGSGFTSVASTASAWQCAVEGGTCTVPAGTTAAVSFDAGGANLFFKHGQSGNVPCTAAYFGDPKPGASKSCWIQIESGHYASQTGALSFQPHHFDVTTAAACGSFSYAAQPFTTTVTARNAQGAVTRNYDGSAGTSPNFAKTVNLSLASANATGSLTGSVAATSFLAGVGADMSTFSFTNKLTPEQTISLRATDTDGVSSSTFAEGSMVLRSGRLVLSNAFGSEKSPLQVPIQLQYWSGKSWVLNNADTCTVISPASVVRAQTLNHNNTTATWSSAISSVSLTGGSGFITLGAPSPAGTGSVDLSINLGSTIADLSCHASHPASTGAGLPWLRSRQGSCASSFDRDPAARATFGVYAPETKRSVHVREVF</sequence>
<accession>A0ABS5E173</accession>
<dbReference type="InterPro" id="IPR046524">
    <property type="entry name" value="DUF6701"/>
</dbReference>
<dbReference type="Proteomes" id="UP000672097">
    <property type="component" value="Unassembled WGS sequence"/>
</dbReference>
<name>A0ABS5E173_9BURK</name>
<organism evidence="3 4">
    <name type="scientific">Ideonella paludis</name>
    <dbReference type="NCBI Taxonomy" id="1233411"/>
    <lineage>
        <taxon>Bacteria</taxon>
        <taxon>Pseudomonadati</taxon>
        <taxon>Pseudomonadota</taxon>
        <taxon>Betaproteobacteria</taxon>
        <taxon>Burkholderiales</taxon>
        <taxon>Sphaerotilaceae</taxon>
        <taxon>Ideonella</taxon>
    </lineage>
</organism>